<gene>
    <name evidence="2" type="ORF">Lnau_2427</name>
</gene>
<keyword evidence="1" id="KW-0812">Transmembrane</keyword>
<dbReference type="RefSeq" id="WP_058505427.1">
    <property type="nucleotide sequence ID" value="NZ_CAAAIF010000004.1"/>
</dbReference>
<proteinExistence type="predicted"/>
<evidence type="ECO:0000313" key="3">
    <source>
        <dbReference type="Proteomes" id="UP000054725"/>
    </source>
</evidence>
<dbReference type="EMBL" id="LNYO01000024">
    <property type="protein sequence ID" value="KTD32779.1"/>
    <property type="molecule type" value="Genomic_DNA"/>
</dbReference>
<feature type="transmembrane region" description="Helical" evidence="1">
    <location>
        <begin position="206"/>
        <end position="228"/>
    </location>
</feature>
<reference evidence="2 3" key="1">
    <citation type="submission" date="2015-11" db="EMBL/GenBank/DDBJ databases">
        <title>Genomic analysis of 38 Legionella species identifies large and diverse effector repertoires.</title>
        <authorList>
            <person name="Burstein D."/>
            <person name="Amaro F."/>
            <person name="Zusman T."/>
            <person name="Lifshitz Z."/>
            <person name="Cohen O."/>
            <person name="Gilbert J.A."/>
            <person name="Pupko T."/>
            <person name="Shuman H.A."/>
            <person name="Segal G."/>
        </authorList>
    </citation>
    <scope>NUCLEOTIDE SEQUENCE [LARGE SCALE GENOMIC DNA]</scope>
    <source>
        <strain evidence="2 3">ATCC 49506</strain>
    </source>
</reference>
<name>A0A0W0WKC8_9GAMM</name>
<keyword evidence="1" id="KW-1133">Transmembrane helix</keyword>
<dbReference type="PATRIC" id="fig|45070.6.peg.2561"/>
<evidence type="ECO:0000313" key="2">
    <source>
        <dbReference type="EMBL" id="KTD32779.1"/>
    </source>
</evidence>
<dbReference type="AlphaFoldDB" id="A0A0W0WKC8"/>
<sequence>MSLQAITIPAFIEMSREAQRNFLKPIKISELKSNRLLLQKFVALKVLMEARAAVEDQSLFNLTAQFRNFIASFGLKDWKFQVEGSSPDELTTNNSYRLFHISDIGRSYWTRKTFHIGIDENNELFTQQMEVKAKLDKDSEEHSKELHIWKILNRADLQAVFAEIKKETRYENPFGYDLFCVAIYYANKLLLLNYKTIIDRGWGAGLLLLPFVFALNLAIYAITLPLALTTIALEYCIIEPIKWVVKAVRPEDYEEFIENITSGLEGEKNNEGNIAEFFYPT</sequence>
<dbReference type="Proteomes" id="UP000054725">
    <property type="component" value="Unassembled WGS sequence"/>
</dbReference>
<keyword evidence="1" id="KW-0472">Membrane</keyword>
<accession>A0A0W0WKC8</accession>
<protein>
    <submittedName>
        <fullName evidence="2">Uncharacterized protein</fullName>
    </submittedName>
</protein>
<comment type="caution">
    <text evidence="2">The sequence shown here is derived from an EMBL/GenBank/DDBJ whole genome shotgun (WGS) entry which is preliminary data.</text>
</comment>
<evidence type="ECO:0000256" key="1">
    <source>
        <dbReference type="SAM" id="Phobius"/>
    </source>
</evidence>
<keyword evidence="3" id="KW-1185">Reference proteome</keyword>
<organism evidence="2 3">
    <name type="scientific">Legionella nautarum</name>
    <dbReference type="NCBI Taxonomy" id="45070"/>
    <lineage>
        <taxon>Bacteria</taxon>
        <taxon>Pseudomonadati</taxon>
        <taxon>Pseudomonadota</taxon>
        <taxon>Gammaproteobacteria</taxon>
        <taxon>Legionellales</taxon>
        <taxon>Legionellaceae</taxon>
        <taxon>Legionella</taxon>
    </lineage>
</organism>